<reference evidence="1 2" key="1">
    <citation type="journal article" date="2022" name="bioRxiv">
        <title>Genomics of Preaxostyla Flagellates Illuminates Evolutionary Transitions and the Path Towards Mitochondrial Loss.</title>
        <authorList>
            <person name="Novak L.V.F."/>
            <person name="Treitli S.C."/>
            <person name="Pyrih J."/>
            <person name="Halakuc P."/>
            <person name="Pipaliya S.V."/>
            <person name="Vacek V."/>
            <person name="Brzon O."/>
            <person name="Soukal P."/>
            <person name="Eme L."/>
            <person name="Dacks J.B."/>
            <person name="Karnkowska A."/>
            <person name="Elias M."/>
            <person name="Hampl V."/>
        </authorList>
    </citation>
    <scope>NUCLEOTIDE SEQUENCE [LARGE SCALE GENOMIC DNA]</scope>
    <source>
        <strain evidence="1">NAU3</strain>
        <tissue evidence="1">Gut</tissue>
    </source>
</reference>
<dbReference type="EMBL" id="JARBJD010000040">
    <property type="protein sequence ID" value="KAK2958132.1"/>
    <property type="molecule type" value="Genomic_DNA"/>
</dbReference>
<evidence type="ECO:0000313" key="2">
    <source>
        <dbReference type="Proteomes" id="UP001281761"/>
    </source>
</evidence>
<accession>A0ABQ9Y311</accession>
<gene>
    <name evidence="1" type="ORF">BLNAU_6836</name>
</gene>
<dbReference type="Proteomes" id="UP001281761">
    <property type="component" value="Unassembled WGS sequence"/>
</dbReference>
<protein>
    <submittedName>
        <fullName evidence="1">Uncharacterized protein</fullName>
    </submittedName>
</protein>
<evidence type="ECO:0000313" key="1">
    <source>
        <dbReference type="EMBL" id="KAK2958132.1"/>
    </source>
</evidence>
<proteinExistence type="predicted"/>
<organism evidence="1 2">
    <name type="scientific">Blattamonas nauphoetae</name>
    <dbReference type="NCBI Taxonomy" id="2049346"/>
    <lineage>
        <taxon>Eukaryota</taxon>
        <taxon>Metamonada</taxon>
        <taxon>Preaxostyla</taxon>
        <taxon>Oxymonadida</taxon>
        <taxon>Blattamonas</taxon>
    </lineage>
</organism>
<comment type="caution">
    <text evidence="1">The sequence shown here is derived from an EMBL/GenBank/DDBJ whole genome shotgun (WGS) entry which is preliminary data.</text>
</comment>
<keyword evidence="2" id="KW-1185">Reference proteome</keyword>
<sequence>MIDQQSCIDSPDDTIVTTETDTIIKIKREGEHPHGVDDEALCLRNGSHGRSEAGERMMIIWERMICH</sequence>
<name>A0ABQ9Y311_9EUKA</name>